<comment type="caution">
    <text evidence="2">The sequence shown here is derived from an EMBL/GenBank/DDBJ whole genome shotgun (WGS) entry which is preliminary data.</text>
</comment>
<dbReference type="Proteomes" id="UP000436088">
    <property type="component" value="Unassembled WGS sequence"/>
</dbReference>
<evidence type="ECO:0000313" key="3">
    <source>
        <dbReference type="Proteomes" id="UP000436088"/>
    </source>
</evidence>
<dbReference type="AlphaFoldDB" id="A0A6A2YQ30"/>
<gene>
    <name evidence="2" type="ORF">F3Y22_tig00111330pilonHSYRG01045</name>
</gene>
<evidence type="ECO:0000256" key="1">
    <source>
        <dbReference type="SAM" id="MobiDB-lite"/>
    </source>
</evidence>
<evidence type="ECO:0000313" key="2">
    <source>
        <dbReference type="EMBL" id="KAE8681481.1"/>
    </source>
</evidence>
<protein>
    <submittedName>
        <fullName evidence="2">Uncharacterized protein</fullName>
    </submittedName>
</protein>
<name>A0A6A2YQ30_HIBSY</name>
<keyword evidence="3" id="KW-1185">Reference proteome</keyword>
<accession>A0A6A2YQ30</accession>
<proteinExistence type="predicted"/>
<organism evidence="2 3">
    <name type="scientific">Hibiscus syriacus</name>
    <name type="common">Rose of Sharon</name>
    <dbReference type="NCBI Taxonomy" id="106335"/>
    <lineage>
        <taxon>Eukaryota</taxon>
        <taxon>Viridiplantae</taxon>
        <taxon>Streptophyta</taxon>
        <taxon>Embryophyta</taxon>
        <taxon>Tracheophyta</taxon>
        <taxon>Spermatophyta</taxon>
        <taxon>Magnoliopsida</taxon>
        <taxon>eudicotyledons</taxon>
        <taxon>Gunneridae</taxon>
        <taxon>Pentapetalae</taxon>
        <taxon>rosids</taxon>
        <taxon>malvids</taxon>
        <taxon>Malvales</taxon>
        <taxon>Malvaceae</taxon>
        <taxon>Malvoideae</taxon>
        <taxon>Hibiscus</taxon>
    </lineage>
</organism>
<sequence length="52" mass="5710">MNGDGYESSDSFEVPPPDNGGPSEKMNNKFRRHSPHQIQVLESYAFSPAAVS</sequence>
<dbReference type="EMBL" id="VEPZ02001308">
    <property type="protein sequence ID" value="KAE8681481.1"/>
    <property type="molecule type" value="Genomic_DNA"/>
</dbReference>
<feature type="region of interest" description="Disordered" evidence="1">
    <location>
        <begin position="1"/>
        <end position="36"/>
    </location>
</feature>
<reference evidence="2" key="1">
    <citation type="submission" date="2019-09" db="EMBL/GenBank/DDBJ databases">
        <title>Draft genome information of white flower Hibiscus syriacus.</title>
        <authorList>
            <person name="Kim Y.-M."/>
        </authorList>
    </citation>
    <scope>NUCLEOTIDE SEQUENCE [LARGE SCALE GENOMIC DNA]</scope>
    <source>
        <strain evidence="2">YM2019G1</strain>
    </source>
</reference>